<dbReference type="GO" id="GO:0009100">
    <property type="term" value="P:glycoprotein metabolic process"/>
    <property type="evidence" value="ECO:0007669"/>
    <property type="project" value="UniProtKB-ARBA"/>
</dbReference>
<gene>
    <name evidence="2" type="ORF">FHS60_001413</name>
</gene>
<dbReference type="Proteomes" id="UP000541425">
    <property type="component" value="Unassembled WGS sequence"/>
</dbReference>
<dbReference type="InterPro" id="IPR007074">
    <property type="entry name" value="LicD/FKTN/FKRP_NTP_transf"/>
</dbReference>
<dbReference type="PANTHER" id="PTHR43404:SF2">
    <property type="entry name" value="LIPOPOLYSACCHARIDE CHOLINEPHOSPHOTRANSFERASE LICD"/>
    <property type="match status" value="1"/>
</dbReference>
<proteinExistence type="predicted"/>
<protein>
    <submittedName>
        <fullName evidence="2">Lipopolysaccharide cholinephosphotransferase</fullName>
        <ecNumber evidence="2">2.7.8.-</ecNumber>
    </submittedName>
</protein>
<dbReference type="PANTHER" id="PTHR43404">
    <property type="entry name" value="LIPOPOLYSACCHARIDE CHOLINEPHOSPHOTRANSFERASE LICD"/>
    <property type="match status" value="1"/>
</dbReference>
<feature type="domain" description="LicD/FKTN/FKRP nucleotidyltransferase" evidence="1">
    <location>
        <begin position="25"/>
        <end position="247"/>
    </location>
</feature>
<dbReference type="InterPro" id="IPR052942">
    <property type="entry name" value="LPS_cholinephosphotransferase"/>
</dbReference>
<keyword evidence="2" id="KW-0808">Transferase</keyword>
<accession>A0A7W5Y1R2</accession>
<dbReference type="Pfam" id="PF04991">
    <property type="entry name" value="LicD"/>
    <property type="match status" value="1"/>
</dbReference>
<dbReference type="GO" id="GO:0016740">
    <property type="term" value="F:transferase activity"/>
    <property type="evidence" value="ECO:0007669"/>
    <property type="project" value="UniProtKB-KW"/>
</dbReference>
<evidence type="ECO:0000313" key="2">
    <source>
        <dbReference type="EMBL" id="MBB3702940.1"/>
    </source>
</evidence>
<evidence type="ECO:0000313" key="3">
    <source>
        <dbReference type="Proteomes" id="UP000541425"/>
    </source>
</evidence>
<sequence length="269" mass="31593">MTPISSVEELKQIQINILLAIDKFCNEHNIKYSLACGTLLGAIRHKGFIPWDDDIDIYLLREDYNRLITAFPTVLDGKYSLNSLERNPLWNRPYAKAFDTQTIEIEAVKNNVPNMGIGIDVFPIDDVPDDEAEWKQFDKRRRFLQNCYTLKTLAWRKERSFGKNLFAVCASVLLSPWSFRKLAEIIDKYCQRHNGKGYNHIFECCLGRICRHSFKKQDMEQVVDIPFEQYTFKAMTGYDDYLTSTYGDYMQLPPKEKQVSHHVFEAYWK</sequence>
<comment type="caution">
    <text evidence="2">The sequence shown here is derived from an EMBL/GenBank/DDBJ whole genome shotgun (WGS) entry which is preliminary data.</text>
</comment>
<evidence type="ECO:0000259" key="1">
    <source>
        <dbReference type="Pfam" id="PF04991"/>
    </source>
</evidence>
<dbReference type="AlphaFoldDB" id="A0A7W5Y1R2"/>
<organism evidence="2 3">
    <name type="scientific">Alloprevotella rava</name>
    <dbReference type="NCBI Taxonomy" id="671218"/>
    <lineage>
        <taxon>Bacteria</taxon>
        <taxon>Pseudomonadati</taxon>
        <taxon>Bacteroidota</taxon>
        <taxon>Bacteroidia</taxon>
        <taxon>Bacteroidales</taxon>
        <taxon>Prevotellaceae</taxon>
        <taxon>Alloprevotella</taxon>
    </lineage>
</organism>
<reference evidence="2 3" key="1">
    <citation type="submission" date="2020-08" db="EMBL/GenBank/DDBJ databases">
        <title>Genomic Encyclopedia of Type Strains, Phase IV (KMG-IV): sequencing the most valuable type-strain genomes for metagenomic binning, comparative biology and taxonomic classification.</title>
        <authorList>
            <person name="Goeker M."/>
        </authorList>
    </citation>
    <scope>NUCLEOTIDE SEQUENCE [LARGE SCALE GENOMIC DNA]</scope>
    <source>
        <strain evidence="2 3">DSM 22548</strain>
    </source>
</reference>
<dbReference type="RefSeq" id="WP_183696734.1">
    <property type="nucleotide sequence ID" value="NZ_JACICA010000006.1"/>
</dbReference>
<name>A0A7W5Y1R2_9BACT</name>
<dbReference type="EMBL" id="JACICA010000006">
    <property type="protein sequence ID" value="MBB3702940.1"/>
    <property type="molecule type" value="Genomic_DNA"/>
</dbReference>
<dbReference type="EC" id="2.7.8.-" evidence="2"/>